<organism evidence="1 2">
    <name type="scientific">Gossypium arboreum</name>
    <name type="common">Tree cotton</name>
    <name type="synonym">Gossypium nanking</name>
    <dbReference type="NCBI Taxonomy" id="29729"/>
    <lineage>
        <taxon>Eukaryota</taxon>
        <taxon>Viridiplantae</taxon>
        <taxon>Streptophyta</taxon>
        <taxon>Embryophyta</taxon>
        <taxon>Tracheophyta</taxon>
        <taxon>Spermatophyta</taxon>
        <taxon>Magnoliopsida</taxon>
        <taxon>eudicotyledons</taxon>
        <taxon>Gunneridae</taxon>
        <taxon>Pentapetalae</taxon>
        <taxon>rosids</taxon>
        <taxon>malvids</taxon>
        <taxon>Malvales</taxon>
        <taxon>Malvaceae</taxon>
        <taxon>Malvoideae</taxon>
        <taxon>Gossypium</taxon>
    </lineage>
</organism>
<keyword evidence="2" id="KW-1185">Reference proteome</keyword>
<gene>
    <name evidence="1" type="ORF">F383_32381</name>
</gene>
<evidence type="ECO:0000313" key="2">
    <source>
        <dbReference type="Proteomes" id="UP000032142"/>
    </source>
</evidence>
<evidence type="ECO:0000313" key="1">
    <source>
        <dbReference type="EMBL" id="KHG06058.1"/>
    </source>
</evidence>
<dbReference type="AlphaFoldDB" id="A0A0B0MVA7"/>
<dbReference type="Proteomes" id="UP000032142">
    <property type="component" value="Unassembled WGS sequence"/>
</dbReference>
<reference evidence="2" key="1">
    <citation type="submission" date="2014-09" db="EMBL/GenBank/DDBJ databases">
        <authorList>
            <person name="Mudge J."/>
            <person name="Ramaraj T."/>
            <person name="Lindquist I.E."/>
            <person name="Bharti A.K."/>
            <person name="Sundararajan A."/>
            <person name="Cameron C.T."/>
            <person name="Woodward J.E."/>
            <person name="May G.D."/>
            <person name="Brubaker C."/>
            <person name="Broadhvest J."/>
            <person name="Wilkins T.A."/>
        </authorList>
    </citation>
    <scope>NUCLEOTIDE SEQUENCE</scope>
    <source>
        <strain evidence="2">cv. AKA8401</strain>
    </source>
</reference>
<proteinExistence type="predicted"/>
<name>A0A0B0MVA7_GOSAR</name>
<dbReference type="EMBL" id="JRRC01442858">
    <property type="protein sequence ID" value="KHG06058.1"/>
    <property type="molecule type" value="Genomic_DNA"/>
</dbReference>
<accession>A0A0B0MVA7</accession>
<sequence>MLPHCLNTTFWREDMVPFLGEIVVVIA</sequence>
<comment type="caution">
    <text evidence="1">The sequence shown here is derived from an EMBL/GenBank/DDBJ whole genome shotgun (WGS) entry which is preliminary data.</text>
</comment>
<protein>
    <submittedName>
        <fullName evidence="1">Uncharacterized protein</fullName>
    </submittedName>
</protein>